<evidence type="ECO:0000256" key="2">
    <source>
        <dbReference type="ARBA" id="ARBA00022598"/>
    </source>
</evidence>
<dbReference type="EMBL" id="JABFYL010000035">
    <property type="protein sequence ID" value="NVN51301.1"/>
    <property type="molecule type" value="Genomic_DNA"/>
</dbReference>
<dbReference type="InterPro" id="IPR000873">
    <property type="entry name" value="AMP-dep_synth/lig_dom"/>
</dbReference>
<dbReference type="Pfam" id="PF00501">
    <property type="entry name" value="AMP-binding"/>
    <property type="match status" value="1"/>
</dbReference>
<accession>A0A850PLN1</accession>
<evidence type="ECO:0000313" key="4">
    <source>
        <dbReference type="EMBL" id="NVN51301.1"/>
    </source>
</evidence>
<dbReference type="GO" id="GO:0004467">
    <property type="term" value="F:long-chain fatty acid-CoA ligase activity"/>
    <property type="evidence" value="ECO:0007669"/>
    <property type="project" value="UniProtKB-EC"/>
</dbReference>
<keyword evidence="5" id="KW-1185">Reference proteome</keyword>
<comment type="caution">
    <text evidence="4">The sequence shown here is derived from an EMBL/GenBank/DDBJ whole genome shotgun (WGS) entry which is preliminary data.</text>
</comment>
<dbReference type="GO" id="GO:0031956">
    <property type="term" value="F:medium-chain fatty acid-CoA ligase activity"/>
    <property type="evidence" value="ECO:0007669"/>
    <property type="project" value="TreeGrafter"/>
</dbReference>
<sequence>MLSYTSGVDQPALLTDTIGANLAGTVERFGDRDALVECTTGRRWTYSEFHEATRRIATALLQRGVGPGDRVGIWSPNTAEWALIQYATAQIGAILVTVNPAYRTDELQYVLNQSSISMVLSAASFKTSDYVAMLESVRGSCPQLDSVVIVGSPEWSAIAGTDIDAGALADVQTGLRASDPINIQYTSGTTGFPKGATLTHTNILNNGYLVGEGLGYTEEDRVCIPVPFYHCFGMVMGNLACTTHGAAMVIPAPGFDPEETLKAVAAQCCTSLYGVPTMFIAELSLPNFDTFDLSSLRTGIMAGSPCPEQVMRNVIDRMHMREVAICYGMTETSLVLVIHSVYEHATEGFGPDSAVARCRRVGHLGRAPARVGRAVGRYARAHRGRLGCRHRSLGSGRPVHRT</sequence>
<evidence type="ECO:0000256" key="1">
    <source>
        <dbReference type="ARBA" id="ARBA00006432"/>
    </source>
</evidence>
<dbReference type="PANTHER" id="PTHR43201">
    <property type="entry name" value="ACYL-COA SYNTHETASE"/>
    <property type="match status" value="1"/>
</dbReference>
<feature type="domain" description="AMP-dependent synthetase/ligase" evidence="3">
    <location>
        <begin position="25"/>
        <end position="348"/>
    </location>
</feature>
<dbReference type="PROSITE" id="PS00455">
    <property type="entry name" value="AMP_BINDING"/>
    <property type="match status" value="1"/>
</dbReference>
<dbReference type="InterPro" id="IPR020845">
    <property type="entry name" value="AMP-binding_CS"/>
</dbReference>
<protein>
    <submittedName>
        <fullName evidence="4">Long-chain fatty-acid-CoA ligase FadD35</fullName>
        <ecNumber evidence="4">6.2.1.3</ecNumber>
    </submittedName>
</protein>
<dbReference type="EC" id="6.2.1.3" evidence="4"/>
<name>A0A850PLN1_9MYCO</name>
<proteinExistence type="inferred from homology"/>
<reference evidence="4 5" key="1">
    <citation type="submission" date="2020-05" db="EMBL/GenBank/DDBJ databases">
        <title>Draft genome sequence of Mycobacterium hippocampi DL, isolated from European seabass, Dicentrarchus labrax, reared in fish farms.</title>
        <authorList>
            <person name="Stathopoulou P."/>
            <person name="Asimakis E."/>
            <person name="Tzokas K."/>
            <person name="Batargias C."/>
            <person name="Tsiamis G."/>
        </authorList>
    </citation>
    <scope>NUCLEOTIDE SEQUENCE [LARGE SCALE GENOMIC DNA]</scope>
    <source>
        <strain evidence="4 5">DL</strain>
    </source>
</reference>
<comment type="similarity">
    <text evidence="1">Belongs to the ATP-dependent AMP-binding enzyme family.</text>
</comment>
<dbReference type="AlphaFoldDB" id="A0A850PLN1"/>
<keyword evidence="2 4" id="KW-0436">Ligase</keyword>
<dbReference type="PANTHER" id="PTHR43201:SF5">
    <property type="entry name" value="MEDIUM-CHAIN ACYL-COA LIGASE ACSF2, MITOCHONDRIAL"/>
    <property type="match status" value="1"/>
</dbReference>
<evidence type="ECO:0000313" key="5">
    <source>
        <dbReference type="Proteomes" id="UP000570517"/>
    </source>
</evidence>
<organism evidence="4 5">
    <name type="scientific">Mycolicibacterium hippocampi</name>
    <dbReference type="NCBI Taxonomy" id="659824"/>
    <lineage>
        <taxon>Bacteria</taxon>
        <taxon>Bacillati</taxon>
        <taxon>Actinomycetota</taxon>
        <taxon>Actinomycetes</taxon>
        <taxon>Mycobacteriales</taxon>
        <taxon>Mycobacteriaceae</taxon>
        <taxon>Mycolicibacterium</taxon>
    </lineage>
</organism>
<dbReference type="Proteomes" id="UP000570517">
    <property type="component" value="Unassembled WGS sequence"/>
</dbReference>
<gene>
    <name evidence="4" type="ORF">HLY00_1042</name>
</gene>
<evidence type="ECO:0000259" key="3">
    <source>
        <dbReference type="Pfam" id="PF00501"/>
    </source>
</evidence>
<dbReference type="Gene3D" id="3.40.50.980">
    <property type="match status" value="2"/>
</dbReference>
<dbReference type="SUPFAM" id="SSF56801">
    <property type="entry name" value="Acetyl-CoA synthetase-like"/>
    <property type="match status" value="1"/>
</dbReference>